<feature type="compositionally biased region" description="Basic and acidic residues" evidence="2">
    <location>
        <begin position="551"/>
        <end position="568"/>
    </location>
</feature>
<feature type="region of interest" description="Disordered" evidence="2">
    <location>
        <begin position="288"/>
        <end position="335"/>
    </location>
</feature>
<name>A0A5J4V765_9EUKA</name>
<gene>
    <name evidence="3" type="ORF">EZS28_026190</name>
</gene>
<feature type="compositionally biased region" description="Basic and acidic residues" evidence="2">
    <location>
        <begin position="288"/>
        <end position="330"/>
    </location>
</feature>
<keyword evidence="1" id="KW-0175">Coiled coil</keyword>
<feature type="compositionally biased region" description="Low complexity" evidence="2">
    <location>
        <begin position="238"/>
        <end position="256"/>
    </location>
</feature>
<evidence type="ECO:0000313" key="3">
    <source>
        <dbReference type="EMBL" id="KAA6378283.1"/>
    </source>
</evidence>
<protein>
    <submittedName>
        <fullName evidence="3">Uncharacterized protein</fullName>
    </submittedName>
</protein>
<dbReference type="AlphaFoldDB" id="A0A5J4V765"/>
<sequence>MQQSQSLSIHTDQSLHSSSSHIFPSFIFEEIWKRVISPIFDMIKIQCIELEECYINDKENRIQIEIKEFDAVNDDEDQDEDETELLKDNIDYNSLLDKQKQNEMSFFVEKDNPVNLQNYNNFALNYAQYYSYQNSNNNNNNKEIQSLMSNSWREKEKEKERRKEFTKFMREMLEKNGKCRCSQRGVNILVKQQEREKEWKEMKEKEKEQDIIGIENEKDKQTKKQTIKKKSNQKQKQLKQQQQQQQTKQQPIQLTPQEEREKKIESVLWLNGKEVVLSSPKEQWEYRSRKGMKLTDKEKEKEKQKEKDKEQKEKEKEKEQIQSDGKKEDQSNSSIIQKISSSSSIASLVQQYSFHNSIYHVTSNINYNMWINNEQLNYWEKEREKGNQGVLIEGRKKINEFIKKKENQKKKKQQQNNDLDQLLQNPNNFNLQEPFSWSNNEIIYKLNQLLQLWLDYSDKLCLEGEYEWKFYWREEQLQEDTEQQQEDEEQEQEYEQLQFISHIRYQSIQINKIPRIVCECEQDKNGYNEENKEIIKEREDIEKFKEEMKKKLKEKRKDKEKDKDKNKDLSIQVSKSPQLQNSNQPTSPPLLSTQGSLHSDLQQQLTEQQSPIIPPQPTTPEQEITSFSSQISLLALIPPYQHLSSPSSLCICSHEQMCQRKKEREMIIAKIKKDIVLKLKEKEKNKEKKQNKDKSINLDKQIDQDKSSDDFSSEPAYLIDYMQDDNNNNNEEEQNIKFDYHKILPSYSVQQHQQLTFYLPQFQSLYLNTVSIDNILDLFVDCAAHGREVDKVMEEFLISQFLRTTMMLIRM</sequence>
<evidence type="ECO:0000313" key="4">
    <source>
        <dbReference type="Proteomes" id="UP000324800"/>
    </source>
</evidence>
<feature type="compositionally biased region" description="Basic and acidic residues" evidence="2">
    <location>
        <begin position="684"/>
        <end position="709"/>
    </location>
</feature>
<feature type="coiled-coil region" evidence="1">
    <location>
        <begin position="395"/>
        <end position="425"/>
    </location>
</feature>
<proteinExistence type="predicted"/>
<accession>A0A5J4V765</accession>
<feature type="region of interest" description="Disordered" evidence="2">
    <location>
        <begin position="551"/>
        <end position="605"/>
    </location>
</feature>
<dbReference type="EMBL" id="SNRW01009251">
    <property type="protein sequence ID" value="KAA6378283.1"/>
    <property type="molecule type" value="Genomic_DNA"/>
</dbReference>
<feature type="region of interest" description="Disordered" evidence="2">
    <location>
        <begin position="684"/>
        <end position="711"/>
    </location>
</feature>
<evidence type="ECO:0000256" key="1">
    <source>
        <dbReference type="SAM" id="Coils"/>
    </source>
</evidence>
<reference evidence="3 4" key="1">
    <citation type="submission" date="2019-03" db="EMBL/GenBank/DDBJ databases">
        <title>Single cell metagenomics reveals metabolic interactions within the superorganism composed of flagellate Streblomastix strix and complex community of Bacteroidetes bacteria on its surface.</title>
        <authorList>
            <person name="Treitli S.C."/>
            <person name="Kolisko M."/>
            <person name="Husnik F."/>
            <person name="Keeling P."/>
            <person name="Hampl V."/>
        </authorList>
    </citation>
    <scope>NUCLEOTIDE SEQUENCE [LARGE SCALE GENOMIC DNA]</scope>
    <source>
        <strain evidence="3">ST1C</strain>
    </source>
</reference>
<organism evidence="3 4">
    <name type="scientific">Streblomastix strix</name>
    <dbReference type="NCBI Taxonomy" id="222440"/>
    <lineage>
        <taxon>Eukaryota</taxon>
        <taxon>Metamonada</taxon>
        <taxon>Preaxostyla</taxon>
        <taxon>Oxymonadida</taxon>
        <taxon>Streblomastigidae</taxon>
        <taxon>Streblomastix</taxon>
    </lineage>
</organism>
<dbReference type="Proteomes" id="UP000324800">
    <property type="component" value="Unassembled WGS sequence"/>
</dbReference>
<comment type="caution">
    <text evidence="3">The sequence shown here is derived from an EMBL/GenBank/DDBJ whole genome shotgun (WGS) entry which is preliminary data.</text>
</comment>
<feature type="compositionally biased region" description="Basic residues" evidence="2">
    <location>
        <begin position="223"/>
        <end position="237"/>
    </location>
</feature>
<feature type="compositionally biased region" description="Basic and acidic residues" evidence="2">
    <location>
        <begin position="213"/>
        <end position="222"/>
    </location>
</feature>
<feature type="compositionally biased region" description="Polar residues" evidence="2">
    <location>
        <begin position="569"/>
        <end position="605"/>
    </location>
</feature>
<feature type="region of interest" description="Disordered" evidence="2">
    <location>
        <begin position="213"/>
        <end position="258"/>
    </location>
</feature>
<evidence type="ECO:0000256" key="2">
    <source>
        <dbReference type="SAM" id="MobiDB-lite"/>
    </source>
</evidence>